<evidence type="ECO:0000313" key="3">
    <source>
        <dbReference type="Proteomes" id="UP000324222"/>
    </source>
</evidence>
<proteinExistence type="predicted"/>
<accession>A0A5B7K8P4</accession>
<name>A0A5B7K8P4_PORTR</name>
<evidence type="ECO:0000313" key="2">
    <source>
        <dbReference type="EMBL" id="MPD01578.1"/>
    </source>
</evidence>
<feature type="compositionally biased region" description="Gly residues" evidence="1">
    <location>
        <begin position="10"/>
        <end position="28"/>
    </location>
</feature>
<gene>
    <name evidence="2" type="ORF">E2C01_097112</name>
</gene>
<organism evidence="2 3">
    <name type="scientific">Portunus trituberculatus</name>
    <name type="common">Swimming crab</name>
    <name type="synonym">Neptunus trituberculatus</name>
    <dbReference type="NCBI Taxonomy" id="210409"/>
    <lineage>
        <taxon>Eukaryota</taxon>
        <taxon>Metazoa</taxon>
        <taxon>Ecdysozoa</taxon>
        <taxon>Arthropoda</taxon>
        <taxon>Crustacea</taxon>
        <taxon>Multicrustacea</taxon>
        <taxon>Malacostraca</taxon>
        <taxon>Eumalacostraca</taxon>
        <taxon>Eucarida</taxon>
        <taxon>Decapoda</taxon>
        <taxon>Pleocyemata</taxon>
        <taxon>Brachyura</taxon>
        <taxon>Eubrachyura</taxon>
        <taxon>Portunoidea</taxon>
        <taxon>Portunidae</taxon>
        <taxon>Portuninae</taxon>
        <taxon>Portunus</taxon>
    </lineage>
</organism>
<dbReference type="EMBL" id="VSRR010127740">
    <property type="protein sequence ID" value="MPD01578.1"/>
    <property type="molecule type" value="Genomic_DNA"/>
</dbReference>
<sequence>MGPKKDRSSVGGGARGRGGGRSAVGGGVRQAISSTMTNNYIGSPSGVGTLLGEREGEAGVKKSWWGCELTEEEV</sequence>
<dbReference type="AlphaFoldDB" id="A0A5B7K8P4"/>
<keyword evidence="3" id="KW-1185">Reference proteome</keyword>
<dbReference type="Proteomes" id="UP000324222">
    <property type="component" value="Unassembled WGS sequence"/>
</dbReference>
<reference evidence="2 3" key="1">
    <citation type="submission" date="2019-05" db="EMBL/GenBank/DDBJ databases">
        <title>Another draft genome of Portunus trituberculatus and its Hox gene families provides insights of decapod evolution.</title>
        <authorList>
            <person name="Jeong J.-H."/>
            <person name="Song I."/>
            <person name="Kim S."/>
            <person name="Choi T."/>
            <person name="Kim D."/>
            <person name="Ryu S."/>
            <person name="Kim W."/>
        </authorList>
    </citation>
    <scope>NUCLEOTIDE SEQUENCE [LARGE SCALE GENOMIC DNA]</scope>
    <source>
        <tissue evidence="2">Muscle</tissue>
    </source>
</reference>
<evidence type="ECO:0000256" key="1">
    <source>
        <dbReference type="SAM" id="MobiDB-lite"/>
    </source>
</evidence>
<feature type="region of interest" description="Disordered" evidence="1">
    <location>
        <begin position="1"/>
        <end position="30"/>
    </location>
</feature>
<comment type="caution">
    <text evidence="2">The sequence shown here is derived from an EMBL/GenBank/DDBJ whole genome shotgun (WGS) entry which is preliminary data.</text>
</comment>
<protein>
    <submittedName>
        <fullName evidence="2">Uncharacterized protein</fullName>
    </submittedName>
</protein>